<dbReference type="SUPFAM" id="SSF47384">
    <property type="entry name" value="Homodimeric domain of signal transducing histidine kinase"/>
    <property type="match status" value="1"/>
</dbReference>
<evidence type="ECO:0000313" key="8">
    <source>
        <dbReference type="EMBL" id="NGY03497.1"/>
    </source>
</evidence>
<evidence type="ECO:0000259" key="7">
    <source>
        <dbReference type="PROSITE" id="PS50109"/>
    </source>
</evidence>
<feature type="transmembrane region" description="Helical" evidence="6">
    <location>
        <begin position="63"/>
        <end position="80"/>
    </location>
</feature>
<dbReference type="SUPFAM" id="SSF55874">
    <property type="entry name" value="ATPase domain of HSP90 chaperone/DNA topoisomerase II/histidine kinase"/>
    <property type="match status" value="1"/>
</dbReference>
<sequence>MNALLSPPLMSALLAAICWLLAGFGLARVWPLAWPRHRERVVCCALLIALGLAVVLIGSGWKMAAATMTIVVLLAALAMMRQWRREVTSNAVDPSPAAQDHLRQELLLHEASEKRLRNALQQYKRSAADFEQFAYAASHDLQTPLHNIEGFARLLDQRYGETLDSDARSFVAQIRQGVQQTQKLVDALLQLSRIGRRDARIEMRPLDEAFAQAREQLASEIAQLDAQIIVPELPVIEADHALLAQLFQNLIANALKYQPAGRVPRLAVRARAERDEWHFTFTDNGIGIPAEQVDHVFAPFHRLHAQADYSGTGMGLAICRKIAAYHDGEIWAEPHDGGAQIHLLLPTRARPQGAAANSAGPQQRGS</sequence>
<dbReference type="Proteomes" id="UP000472676">
    <property type="component" value="Unassembled WGS sequence"/>
</dbReference>
<keyword evidence="6" id="KW-1133">Transmembrane helix</keyword>
<feature type="transmembrane region" description="Helical" evidence="6">
    <location>
        <begin position="12"/>
        <end position="29"/>
    </location>
</feature>
<dbReference type="PANTHER" id="PTHR43304">
    <property type="entry name" value="PHYTOCHROME-LIKE PROTEIN CPH1"/>
    <property type="match status" value="1"/>
</dbReference>
<keyword evidence="6" id="KW-0472">Membrane</keyword>
<keyword evidence="5" id="KW-0418">Kinase</keyword>
<dbReference type="InterPro" id="IPR003661">
    <property type="entry name" value="HisK_dim/P_dom"/>
</dbReference>
<reference evidence="8 9" key="1">
    <citation type="journal article" date="2014" name="Int. J. Syst. Evol. Microbiol.">
        <title>Solimonas terrae sp. nov., isolated from soil.</title>
        <authorList>
            <person name="Kim S.J."/>
            <person name="Moon J.Y."/>
            <person name="Weon H.Y."/>
            <person name="Ahn J.H."/>
            <person name="Chen W.M."/>
            <person name="Kwon S.W."/>
        </authorList>
    </citation>
    <scope>NUCLEOTIDE SEQUENCE [LARGE SCALE GENOMIC DNA]</scope>
    <source>
        <strain evidence="8 9">KIS83-12</strain>
    </source>
</reference>
<dbReference type="InterPro" id="IPR052162">
    <property type="entry name" value="Sensor_kinase/Photoreceptor"/>
</dbReference>
<dbReference type="PANTHER" id="PTHR43304:SF1">
    <property type="entry name" value="PAC DOMAIN-CONTAINING PROTEIN"/>
    <property type="match status" value="1"/>
</dbReference>
<accession>A0A6M2BN50</accession>
<dbReference type="GO" id="GO:0000155">
    <property type="term" value="F:phosphorelay sensor kinase activity"/>
    <property type="evidence" value="ECO:0007669"/>
    <property type="project" value="InterPro"/>
</dbReference>
<evidence type="ECO:0000256" key="6">
    <source>
        <dbReference type="SAM" id="Phobius"/>
    </source>
</evidence>
<name>A0A6M2BN50_9GAMM</name>
<dbReference type="PRINTS" id="PR00344">
    <property type="entry name" value="BCTRLSENSOR"/>
</dbReference>
<dbReference type="InterPro" id="IPR005467">
    <property type="entry name" value="His_kinase_dom"/>
</dbReference>
<protein>
    <recommendedName>
        <fullName evidence="2">histidine kinase</fullName>
        <ecNumber evidence="2">2.7.13.3</ecNumber>
    </recommendedName>
</protein>
<dbReference type="Gene3D" id="3.30.565.10">
    <property type="entry name" value="Histidine kinase-like ATPase, C-terminal domain"/>
    <property type="match status" value="1"/>
</dbReference>
<dbReference type="RefSeq" id="WP_166250952.1">
    <property type="nucleotide sequence ID" value="NZ_JAAMOW010000001.1"/>
</dbReference>
<dbReference type="Gene3D" id="1.10.287.130">
    <property type="match status" value="1"/>
</dbReference>
<feature type="domain" description="Histidine kinase" evidence="7">
    <location>
        <begin position="136"/>
        <end position="349"/>
    </location>
</feature>
<keyword evidence="9" id="KW-1185">Reference proteome</keyword>
<dbReference type="InterPro" id="IPR036890">
    <property type="entry name" value="HATPase_C_sf"/>
</dbReference>
<dbReference type="Pfam" id="PF00512">
    <property type="entry name" value="HisKA"/>
    <property type="match status" value="1"/>
</dbReference>
<dbReference type="InterPro" id="IPR003594">
    <property type="entry name" value="HATPase_dom"/>
</dbReference>
<proteinExistence type="predicted"/>
<gene>
    <name evidence="8" type="ORF">G7Y85_01840</name>
</gene>
<keyword evidence="3" id="KW-0597">Phosphoprotein</keyword>
<evidence type="ECO:0000313" key="9">
    <source>
        <dbReference type="Proteomes" id="UP000472676"/>
    </source>
</evidence>
<comment type="caution">
    <text evidence="8">The sequence shown here is derived from an EMBL/GenBank/DDBJ whole genome shotgun (WGS) entry which is preliminary data.</text>
</comment>
<keyword evidence="4" id="KW-0808">Transferase</keyword>
<dbReference type="CDD" id="cd00082">
    <property type="entry name" value="HisKA"/>
    <property type="match status" value="1"/>
</dbReference>
<comment type="catalytic activity">
    <reaction evidence="1">
        <text>ATP + protein L-histidine = ADP + protein N-phospho-L-histidine.</text>
        <dbReference type="EC" id="2.7.13.3"/>
    </reaction>
</comment>
<evidence type="ECO:0000256" key="4">
    <source>
        <dbReference type="ARBA" id="ARBA00022679"/>
    </source>
</evidence>
<dbReference type="SMART" id="SM00387">
    <property type="entry name" value="HATPase_c"/>
    <property type="match status" value="1"/>
</dbReference>
<dbReference type="EC" id="2.7.13.3" evidence="2"/>
<evidence type="ECO:0000256" key="5">
    <source>
        <dbReference type="ARBA" id="ARBA00022777"/>
    </source>
</evidence>
<dbReference type="SMART" id="SM00388">
    <property type="entry name" value="HisKA"/>
    <property type="match status" value="1"/>
</dbReference>
<feature type="transmembrane region" description="Helical" evidence="6">
    <location>
        <begin position="41"/>
        <end position="57"/>
    </location>
</feature>
<evidence type="ECO:0000256" key="2">
    <source>
        <dbReference type="ARBA" id="ARBA00012438"/>
    </source>
</evidence>
<dbReference type="PROSITE" id="PS50109">
    <property type="entry name" value="HIS_KIN"/>
    <property type="match status" value="1"/>
</dbReference>
<dbReference type="Pfam" id="PF02518">
    <property type="entry name" value="HATPase_c"/>
    <property type="match status" value="1"/>
</dbReference>
<organism evidence="8 9">
    <name type="scientific">Solimonas terrae</name>
    <dbReference type="NCBI Taxonomy" id="1396819"/>
    <lineage>
        <taxon>Bacteria</taxon>
        <taxon>Pseudomonadati</taxon>
        <taxon>Pseudomonadota</taxon>
        <taxon>Gammaproteobacteria</taxon>
        <taxon>Nevskiales</taxon>
        <taxon>Nevskiaceae</taxon>
        <taxon>Solimonas</taxon>
    </lineage>
</organism>
<keyword evidence="6" id="KW-0812">Transmembrane</keyword>
<dbReference type="AlphaFoldDB" id="A0A6M2BN50"/>
<evidence type="ECO:0000256" key="3">
    <source>
        <dbReference type="ARBA" id="ARBA00022553"/>
    </source>
</evidence>
<evidence type="ECO:0000256" key="1">
    <source>
        <dbReference type="ARBA" id="ARBA00000085"/>
    </source>
</evidence>
<dbReference type="InterPro" id="IPR004358">
    <property type="entry name" value="Sig_transdc_His_kin-like_C"/>
</dbReference>
<dbReference type="EMBL" id="JAAMOW010000001">
    <property type="protein sequence ID" value="NGY03497.1"/>
    <property type="molecule type" value="Genomic_DNA"/>
</dbReference>
<dbReference type="InterPro" id="IPR036097">
    <property type="entry name" value="HisK_dim/P_sf"/>
</dbReference>